<protein>
    <submittedName>
        <fullName evidence="9">Peptidase m48 ste24p</fullName>
    </submittedName>
</protein>
<evidence type="ECO:0000256" key="4">
    <source>
        <dbReference type="ARBA" id="ARBA00022833"/>
    </source>
</evidence>
<feature type="signal peptide" evidence="7">
    <location>
        <begin position="1"/>
        <end position="22"/>
    </location>
</feature>
<evidence type="ECO:0000256" key="7">
    <source>
        <dbReference type="SAM" id="SignalP"/>
    </source>
</evidence>
<comment type="cofactor">
    <cofactor evidence="6">
        <name>Zn(2+)</name>
        <dbReference type="ChEBI" id="CHEBI:29105"/>
    </cofactor>
    <text evidence="6">Binds 1 zinc ion per subunit.</text>
</comment>
<keyword evidence="1 6" id="KW-0645">Protease</keyword>
<keyword evidence="4 6" id="KW-0862">Zinc</keyword>
<dbReference type="Gene3D" id="3.30.2010.10">
    <property type="entry name" value="Metalloproteases ('zincins'), catalytic domain"/>
    <property type="match status" value="1"/>
</dbReference>
<dbReference type="InterPro" id="IPR051156">
    <property type="entry name" value="Mito/Outer_Membr_Metalloprot"/>
</dbReference>
<keyword evidence="5 6" id="KW-0482">Metalloprotease</keyword>
<evidence type="ECO:0000256" key="1">
    <source>
        <dbReference type="ARBA" id="ARBA00022670"/>
    </source>
</evidence>
<evidence type="ECO:0000256" key="6">
    <source>
        <dbReference type="RuleBase" id="RU003983"/>
    </source>
</evidence>
<dbReference type="OrthoDB" id="9810445at2"/>
<dbReference type="KEGG" id="sgn:SGRA_2042"/>
<evidence type="ECO:0000259" key="8">
    <source>
        <dbReference type="Pfam" id="PF01435"/>
    </source>
</evidence>
<organism evidence="9 10">
    <name type="scientific">Saprospira grandis (strain Lewin)</name>
    <dbReference type="NCBI Taxonomy" id="984262"/>
    <lineage>
        <taxon>Bacteria</taxon>
        <taxon>Pseudomonadati</taxon>
        <taxon>Bacteroidota</taxon>
        <taxon>Saprospiria</taxon>
        <taxon>Saprospirales</taxon>
        <taxon>Saprospiraceae</taxon>
        <taxon>Saprospira</taxon>
    </lineage>
</organism>
<dbReference type="AlphaFoldDB" id="H6L2L6"/>
<accession>H6L2L6</accession>
<feature type="domain" description="Peptidase M48" evidence="8">
    <location>
        <begin position="79"/>
        <end position="241"/>
    </location>
</feature>
<dbReference type="EMBL" id="CP002831">
    <property type="protein sequence ID" value="AFC24773.1"/>
    <property type="molecule type" value="Genomic_DNA"/>
</dbReference>
<dbReference type="InterPro" id="IPR001915">
    <property type="entry name" value="Peptidase_M48"/>
</dbReference>
<evidence type="ECO:0000313" key="9">
    <source>
        <dbReference type="EMBL" id="AFC24773.1"/>
    </source>
</evidence>
<evidence type="ECO:0000256" key="5">
    <source>
        <dbReference type="ARBA" id="ARBA00023049"/>
    </source>
</evidence>
<dbReference type="HOGENOM" id="CLU_029002_5_2_10"/>
<gene>
    <name evidence="9" type="ordered locus">SGRA_2042</name>
</gene>
<dbReference type="GO" id="GO:0004222">
    <property type="term" value="F:metalloendopeptidase activity"/>
    <property type="evidence" value="ECO:0007669"/>
    <property type="project" value="InterPro"/>
</dbReference>
<comment type="similarity">
    <text evidence="6">Belongs to the peptidase M48 family.</text>
</comment>
<feature type="chain" id="PRO_5003604762" evidence="7">
    <location>
        <begin position="23"/>
        <end position="265"/>
    </location>
</feature>
<evidence type="ECO:0000313" key="10">
    <source>
        <dbReference type="Proteomes" id="UP000007519"/>
    </source>
</evidence>
<name>H6L2L6_SAPGL</name>
<keyword evidence="7" id="KW-0732">Signal</keyword>
<evidence type="ECO:0000256" key="3">
    <source>
        <dbReference type="ARBA" id="ARBA00022801"/>
    </source>
</evidence>
<dbReference type="PANTHER" id="PTHR22726:SF1">
    <property type="entry name" value="METALLOENDOPEPTIDASE OMA1, MITOCHONDRIAL"/>
    <property type="match status" value="1"/>
</dbReference>
<dbReference type="eggNOG" id="COG4783">
    <property type="taxonomic scope" value="Bacteria"/>
</dbReference>
<dbReference type="STRING" id="984262.SGRA_2042"/>
<dbReference type="PROSITE" id="PS51257">
    <property type="entry name" value="PROKAR_LIPOPROTEIN"/>
    <property type="match status" value="1"/>
</dbReference>
<dbReference type="Pfam" id="PF01435">
    <property type="entry name" value="Peptidase_M48"/>
    <property type="match status" value="1"/>
</dbReference>
<reference evidence="9 10" key="1">
    <citation type="journal article" date="2012" name="Stand. Genomic Sci.">
        <title>Complete genome sequencing and analysis of Saprospira grandis str. Lewin, a predatory marine bacterium.</title>
        <authorList>
            <person name="Saw J.H."/>
            <person name="Yuryev A."/>
            <person name="Kanbe M."/>
            <person name="Hou S."/>
            <person name="Young A.G."/>
            <person name="Aizawa S."/>
            <person name="Alam M."/>
        </authorList>
    </citation>
    <scope>NUCLEOTIDE SEQUENCE [LARGE SCALE GENOMIC DNA]</scope>
    <source>
        <strain evidence="9 10">Lewin</strain>
    </source>
</reference>
<evidence type="ECO:0000256" key="2">
    <source>
        <dbReference type="ARBA" id="ARBA00022723"/>
    </source>
</evidence>
<keyword evidence="10" id="KW-1185">Reference proteome</keyword>
<dbReference type="RefSeq" id="WP_015692393.1">
    <property type="nucleotide sequence ID" value="NC_016940.1"/>
</dbReference>
<dbReference type="GO" id="GO:0046872">
    <property type="term" value="F:metal ion binding"/>
    <property type="evidence" value="ECO:0007669"/>
    <property type="project" value="UniProtKB-KW"/>
</dbReference>
<sequence length="265" mass="29202">MYKHFSLALLFLALLLGSSACKKDQGINIFTLEQDKEFGAQLKTEIDANPAEYPLLPYAGNEAAYQYLYDMRDEILSSDELNYRSDFGWELYIIQDDNTLNAFCAPGGYIYVYTGLIKFLDQADDLAGVLGHEIAHADQRHSTQQMTQAYGLSTMLSVLAGEDPGMLAQIVTNLTSLSFSRSHERDADDHSVDYLCDTEYASNGASAFFQKLIDQGQSGSTPAFLSTHPNPDNRVEDINERASELGCSTTPKANAGYAAFKALLP</sequence>
<dbReference type="Proteomes" id="UP000007519">
    <property type="component" value="Chromosome"/>
</dbReference>
<dbReference type="GO" id="GO:0016020">
    <property type="term" value="C:membrane"/>
    <property type="evidence" value="ECO:0007669"/>
    <property type="project" value="TreeGrafter"/>
</dbReference>
<proteinExistence type="inferred from homology"/>
<dbReference type="PANTHER" id="PTHR22726">
    <property type="entry name" value="METALLOENDOPEPTIDASE OMA1"/>
    <property type="match status" value="1"/>
</dbReference>
<keyword evidence="2" id="KW-0479">Metal-binding</keyword>
<dbReference type="GO" id="GO:0051603">
    <property type="term" value="P:proteolysis involved in protein catabolic process"/>
    <property type="evidence" value="ECO:0007669"/>
    <property type="project" value="TreeGrafter"/>
</dbReference>
<keyword evidence="3 6" id="KW-0378">Hydrolase</keyword>